<protein>
    <recommendedName>
        <fullName evidence="9">Magnesium transporter</fullName>
    </recommendedName>
</protein>
<comment type="subcellular location">
    <subcellularLocation>
        <location evidence="1">Membrane</location>
        <topology evidence="1">Multi-pass membrane protein</topology>
    </subcellularLocation>
</comment>
<keyword evidence="3 6" id="KW-1133">Transmembrane helix</keyword>
<feature type="transmembrane region" description="Helical" evidence="6">
    <location>
        <begin position="21"/>
        <end position="43"/>
    </location>
</feature>
<dbReference type="EMBL" id="JADGJQ010000011">
    <property type="protein sequence ID" value="KAJ3181734.1"/>
    <property type="molecule type" value="Genomic_DNA"/>
</dbReference>
<dbReference type="GO" id="GO:0016020">
    <property type="term" value="C:membrane"/>
    <property type="evidence" value="ECO:0007669"/>
    <property type="project" value="UniProtKB-SubCell"/>
</dbReference>
<dbReference type="InterPro" id="IPR008521">
    <property type="entry name" value="Mg_trans_NIPA"/>
</dbReference>
<evidence type="ECO:0000256" key="1">
    <source>
        <dbReference type="ARBA" id="ARBA00004141"/>
    </source>
</evidence>
<feature type="compositionally biased region" description="Polar residues" evidence="5">
    <location>
        <begin position="136"/>
        <end position="148"/>
    </location>
</feature>
<keyword evidence="4 6" id="KW-0472">Membrane</keyword>
<feature type="region of interest" description="Disordered" evidence="5">
    <location>
        <begin position="80"/>
        <end position="167"/>
    </location>
</feature>
<evidence type="ECO:0000256" key="5">
    <source>
        <dbReference type="SAM" id="MobiDB-lite"/>
    </source>
</evidence>
<evidence type="ECO:0000313" key="8">
    <source>
        <dbReference type="Proteomes" id="UP001212152"/>
    </source>
</evidence>
<feature type="transmembrane region" description="Helical" evidence="6">
    <location>
        <begin position="276"/>
        <end position="297"/>
    </location>
</feature>
<dbReference type="PANTHER" id="PTHR12570:SF82">
    <property type="entry name" value="NIPA-LIKE PROTEIN 3"/>
    <property type="match status" value="1"/>
</dbReference>
<dbReference type="SUPFAM" id="SSF103481">
    <property type="entry name" value="Multidrug resistance efflux transporter EmrE"/>
    <property type="match status" value="1"/>
</dbReference>
<dbReference type="Proteomes" id="UP001212152">
    <property type="component" value="Unassembled WGS sequence"/>
</dbReference>
<feature type="transmembrane region" description="Helical" evidence="6">
    <location>
        <begin position="184"/>
        <end position="203"/>
    </location>
</feature>
<dbReference type="PANTHER" id="PTHR12570">
    <property type="match status" value="1"/>
</dbReference>
<keyword evidence="2 6" id="KW-0812">Transmembrane</keyword>
<gene>
    <name evidence="7" type="ORF">HDU87_000752</name>
</gene>
<dbReference type="GO" id="GO:0015095">
    <property type="term" value="F:magnesium ion transmembrane transporter activity"/>
    <property type="evidence" value="ECO:0007669"/>
    <property type="project" value="InterPro"/>
</dbReference>
<comment type="caution">
    <text evidence="7">The sequence shown here is derived from an EMBL/GenBank/DDBJ whole genome shotgun (WGS) entry which is preliminary data.</text>
</comment>
<evidence type="ECO:0000256" key="2">
    <source>
        <dbReference type="ARBA" id="ARBA00022692"/>
    </source>
</evidence>
<reference evidence="7" key="1">
    <citation type="submission" date="2020-05" db="EMBL/GenBank/DDBJ databases">
        <title>Phylogenomic resolution of chytrid fungi.</title>
        <authorList>
            <person name="Stajich J.E."/>
            <person name="Amses K."/>
            <person name="Simmons R."/>
            <person name="Seto K."/>
            <person name="Myers J."/>
            <person name="Bonds A."/>
            <person name="Quandt C.A."/>
            <person name="Barry K."/>
            <person name="Liu P."/>
            <person name="Grigoriev I."/>
            <person name="Longcore J.E."/>
            <person name="James T.Y."/>
        </authorList>
    </citation>
    <scope>NUCLEOTIDE SEQUENCE</scope>
    <source>
        <strain evidence="7">JEL0379</strain>
    </source>
</reference>
<feature type="transmembrane region" description="Helical" evidence="6">
    <location>
        <begin position="209"/>
        <end position="228"/>
    </location>
</feature>
<evidence type="ECO:0008006" key="9">
    <source>
        <dbReference type="Google" id="ProtNLM"/>
    </source>
</evidence>
<proteinExistence type="predicted"/>
<feature type="transmembrane region" description="Helical" evidence="6">
    <location>
        <begin position="390"/>
        <end position="410"/>
    </location>
</feature>
<feature type="transmembrane region" description="Helical" evidence="6">
    <location>
        <begin position="449"/>
        <end position="472"/>
    </location>
</feature>
<dbReference type="Pfam" id="PF05653">
    <property type="entry name" value="Mg_trans_NIPA"/>
    <property type="match status" value="2"/>
</dbReference>
<keyword evidence="8" id="KW-1185">Reference proteome</keyword>
<accession>A0AAD5TN58</accession>
<organism evidence="7 8">
    <name type="scientific">Geranomyces variabilis</name>
    <dbReference type="NCBI Taxonomy" id="109894"/>
    <lineage>
        <taxon>Eukaryota</taxon>
        <taxon>Fungi</taxon>
        <taxon>Fungi incertae sedis</taxon>
        <taxon>Chytridiomycota</taxon>
        <taxon>Chytridiomycota incertae sedis</taxon>
        <taxon>Chytridiomycetes</taxon>
        <taxon>Spizellomycetales</taxon>
        <taxon>Powellomycetaceae</taxon>
        <taxon>Geranomyces</taxon>
    </lineage>
</organism>
<evidence type="ECO:0000256" key="6">
    <source>
        <dbReference type="SAM" id="Phobius"/>
    </source>
</evidence>
<dbReference type="AlphaFoldDB" id="A0AAD5TN58"/>
<evidence type="ECO:0000256" key="3">
    <source>
        <dbReference type="ARBA" id="ARBA00022989"/>
    </source>
</evidence>
<sequence length="503" mass="54506">MSTAPDDDAPYHYQNLQTTNVLANFLIGASVSLAASGLSSLGVNMQAAALKLNREQNLVASQIGDDDAHSDRVACATASLHGGQPQQHPHNEGGKTLLFGPDGVVPVLPKEGEEREEQEQQQQQDDHQQGAKAQQTLGSSASATTAIAHQSHARQRQRLTMRGATGGPQRETWMQLWRKWQWHLGFSLYLICQLFGSVIALGFVSPVVLAPLGSASLIFNVIFSRLFLGTRITGNDWLGTFFVVVGCAIVSTFGSGAPEKKQNLDELIALFSRPTFIIYFSIQGLLVVTVFAFIKYLEYGMDALRFFSIFSSRRGKPNPETEPLLARAGSSGGIQRADSTLEMAKVKSDWIGALYGVVGGTVASETLLLTKSGVELLIVSIFETDNQFRGGFSFALLATLCFTVFLQLYSLNRGMHYSLPTIIVPIFYTFYTILSLFNTLVYLDQFDVYGVPDLVCIAVGMSAIVGGVVLLAKGHGDDLCEDAGRREERDVGGGSTASIDGVR</sequence>
<evidence type="ECO:0000313" key="7">
    <source>
        <dbReference type="EMBL" id="KAJ3181734.1"/>
    </source>
</evidence>
<feature type="transmembrane region" description="Helical" evidence="6">
    <location>
        <begin position="422"/>
        <end position="443"/>
    </location>
</feature>
<feature type="transmembrane region" description="Helical" evidence="6">
    <location>
        <begin position="237"/>
        <end position="256"/>
    </location>
</feature>
<evidence type="ECO:0000256" key="4">
    <source>
        <dbReference type="ARBA" id="ARBA00023136"/>
    </source>
</evidence>
<dbReference type="InterPro" id="IPR037185">
    <property type="entry name" value="EmrE-like"/>
</dbReference>
<name>A0AAD5TN58_9FUNG</name>